<sequence>MSYPPPHDPYRQQTERSAKLVGYLVGGLVIGPVLAVICPVAGLSVGSGLSTADNGYDGTPVAVGVVLGLLLPLLIPVPLLFGRGTRPWGVGILIGAALTMIILGGACAGLIYLFTQAES</sequence>
<evidence type="ECO:0000313" key="2">
    <source>
        <dbReference type="EMBL" id="TNM50160.1"/>
    </source>
</evidence>
<keyword evidence="1" id="KW-0472">Membrane</keyword>
<comment type="caution">
    <text evidence="2">The sequence shown here is derived from an EMBL/GenBank/DDBJ whole genome shotgun (WGS) entry which is preliminary data.</text>
</comment>
<evidence type="ECO:0000256" key="1">
    <source>
        <dbReference type="SAM" id="Phobius"/>
    </source>
</evidence>
<organism evidence="2 3">
    <name type="scientific">Nocardioides albidus</name>
    <dbReference type="NCBI Taxonomy" id="1517589"/>
    <lineage>
        <taxon>Bacteria</taxon>
        <taxon>Bacillati</taxon>
        <taxon>Actinomycetota</taxon>
        <taxon>Actinomycetes</taxon>
        <taxon>Propionibacteriales</taxon>
        <taxon>Nocardioidaceae</taxon>
        <taxon>Nocardioides</taxon>
    </lineage>
</organism>
<name>A0A5C4WPK4_9ACTN</name>
<proteinExistence type="predicted"/>
<accession>A0A5C4WPK4</accession>
<dbReference type="OrthoDB" id="9971321at2"/>
<dbReference type="Proteomes" id="UP000313231">
    <property type="component" value="Unassembled WGS sequence"/>
</dbReference>
<dbReference type="EMBL" id="VDMP01000011">
    <property type="protein sequence ID" value="TNM50160.1"/>
    <property type="molecule type" value="Genomic_DNA"/>
</dbReference>
<protein>
    <submittedName>
        <fullName evidence="2">Uncharacterized protein</fullName>
    </submittedName>
</protein>
<evidence type="ECO:0000313" key="3">
    <source>
        <dbReference type="Proteomes" id="UP000313231"/>
    </source>
</evidence>
<reference evidence="2 3" key="1">
    <citation type="journal article" date="2016" name="Int. J. Syst. Evol. Microbiol.">
        <title>Nocardioides albidus sp. nov., an actinobacterium isolated from garden soil.</title>
        <authorList>
            <person name="Singh H."/>
            <person name="Du J."/>
            <person name="Trinh H."/>
            <person name="Won K."/>
            <person name="Yang J.E."/>
            <person name="Yin C."/>
            <person name="Kook M."/>
            <person name="Yi T.H."/>
        </authorList>
    </citation>
    <scope>NUCLEOTIDE SEQUENCE [LARGE SCALE GENOMIC DNA]</scope>
    <source>
        <strain evidence="2 3">CCTCC AB 2015297</strain>
    </source>
</reference>
<dbReference type="AlphaFoldDB" id="A0A5C4WPK4"/>
<feature type="transmembrane region" description="Helical" evidence="1">
    <location>
        <begin position="88"/>
        <end position="114"/>
    </location>
</feature>
<feature type="transmembrane region" description="Helical" evidence="1">
    <location>
        <begin position="62"/>
        <end position="81"/>
    </location>
</feature>
<feature type="transmembrane region" description="Helical" evidence="1">
    <location>
        <begin position="20"/>
        <end position="42"/>
    </location>
</feature>
<gene>
    <name evidence="2" type="ORF">FHP29_01115</name>
</gene>
<keyword evidence="3" id="KW-1185">Reference proteome</keyword>
<keyword evidence="1" id="KW-0812">Transmembrane</keyword>
<dbReference type="RefSeq" id="WP_139621034.1">
    <property type="nucleotide sequence ID" value="NZ_VDMP01000011.1"/>
</dbReference>
<keyword evidence="1" id="KW-1133">Transmembrane helix</keyword>